<evidence type="ECO:0000313" key="1">
    <source>
        <dbReference type="EMBL" id="PTQ46335.1"/>
    </source>
</evidence>
<keyword evidence="2" id="KW-1185">Reference proteome</keyword>
<evidence type="ECO:0000313" key="2">
    <source>
        <dbReference type="Proteomes" id="UP000244005"/>
    </source>
</evidence>
<accession>A0A2R6XJP6</accession>
<organism evidence="1 2">
    <name type="scientific">Marchantia polymorpha</name>
    <name type="common">Common liverwort</name>
    <name type="synonym">Marchantia aquatica</name>
    <dbReference type="NCBI Taxonomy" id="3197"/>
    <lineage>
        <taxon>Eukaryota</taxon>
        <taxon>Viridiplantae</taxon>
        <taxon>Streptophyta</taxon>
        <taxon>Embryophyta</taxon>
        <taxon>Marchantiophyta</taxon>
        <taxon>Marchantiopsida</taxon>
        <taxon>Marchantiidae</taxon>
        <taxon>Marchantiales</taxon>
        <taxon>Marchantiaceae</taxon>
        <taxon>Marchantia</taxon>
    </lineage>
</organism>
<dbReference type="Proteomes" id="UP000244005">
    <property type="component" value="Unassembled WGS sequence"/>
</dbReference>
<gene>
    <name evidence="1" type="ORF">MARPO_0011s0032</name>
</gene>
<name>A0A2R6XJP6_MARPO</name>
<proteinExistence type="predicted"/>
<dbReference type="AlphaFoldDB" id="A0A2R6XJP6"/>
<protein>
    <submittedName>
        <fullName evidence="1">Uncharacterized protein</fullName>
    </submittedName>
</protein>
<sequence>MYLHVSEAMMSTMGLHQDSVVRMELCTLDVGVYLQVGHSHRCANETQRWHGRGSNGTSLLHHL</sequence>
<dbReference type="Gramene" id="Mp4g10450.1">
    <property type="protein sequence ID" value="Mp4g10450.1.cds"/>
    <property type="gene ID" value="Mp4g10450"/>
</dbReference>
<reference evidence="2" key="1">
    <citation type="journal article" date="2017" name="Cell">
        <title>Insights into land plant evolution garnered from the Marchantia polymorpha genome.</title>
        <authorList>
            <person name="Bowman J.L."/>
            <person name="Kohchi T."/>
            <person name="Yamato K.T."/>
            <person name="Jenkins J."/>
            <person name="Shu S."/>
            <person name="Ishizaki K."/>
            <person name="Yamaoka S."/>
            <person name="Nishihama R."/>
            <person name="Nakamura Y."/>
            <person name="Berger F."/>
            <person name="Adam C."/>
            <person name="Aki S.S."/>
            <person name="Althoff F."/>
            <person name="Araki T."/>
            <person name="Arteaga-Vazquez M.A."/>
            <person name="Balasubrmanian S."/>
            <person name="Barry K."/>
            <person name="Bauer D."/>
            <person name="Boehm C.R."/>
            <person name="Briginshaw L."/>
            <person name="Caballero-Perez J."/>
            <person name="Catarino B."/>
            <person name="Chen F."/>
            <person name="Chiyoda S."/>
            <person name="Chovatia M."/>
            <person name="Davies K.M."/>
            <person name="Delmans M."/>
            <person name="Demura T."/>
            <person name="Dierschke T."/>
            <person name="Dolan L."/>
            <person name="Dorantes-Acosta A.E."/>
            <person name="Eklund D.M."/>
            <person name="Florent S.N."/>
            <person name="Flores-Sandoval E."/>
            <person name="Fujiyama A."/>
            <person name="Fukuzawa H."/>
            <person name="Galik B."/>
            <person name="Grimanelli D."/>
            <person name="Grimwood J."/>
            <person name="Grossniklaus U."/>
            <person name="Hamada T."/>
            <person name="Haseloff J."/>
            <person name="Hetherington A.J."/>
            <person name="Higo A."/>
            <person name="Hirakawa Y."/>
            <person name="Hundley H.N."/>
            <person name="Ikeda Y."/>
            <person name="Inoue K."/>
            <person name="Inoue S.I."/>
            <person name="Ishida S."/>
            <person name="Jia Q."/>
            <person name="Kakita M."/>
            <person name="Kanazawa T."/>
            <person name="Kawai Y."/>
            <person name="Kawashima T."/>
            <person name="Kennedy M."/>
            <person name="Kinose K."/>
            <person name="Kinoshita T."/>
            <person name="Kohara Y."/>
            <person name="Koide E."/>
            <person name="Komatsu K."/>
            <person name="Kopischke S."/>
            <person name="Kubo M."/>
            <person name="Kyozuka J."/>
            <person name="Lagercrantz U."/>
            <person name="Lin S.S."/>
            <person name="Lindquist E."/>
            <person name="Lipzen A.M."/>
            <person name="Lu C.W."/>
            <person name="De Luna E."/>
            <person name="Martienssen R.A."/>
            <person name="Minamino N."/>
            <person name="Mizutani M."/>
            <person name="Mizutani M."/>
            <person name="Mochizuki N."/>
            <person name="Monte I."/>
            <person name="Mosher R."/>
            <person name="Nagasaki H."/>
            <person name="Nakagami H."/>
            <person name="Naramoto S."/>
            <person name="Nishitani K."/>
            <person name="Ohtani M."/>
            <person name="Okamoto T."/>
            <person name="Okumura M."/>
            <person name="Phillips J."/>
            <person name="Pollak B."/>
            <person name="Reinders A."/>
            <person name="Rovekamp M."/>
            <person name="Sano R."/>
            <person name="Sawa S."/>
            <person name="Schmid M.W."/>
            <person name="Shirakawa M."/>
            <person name="Solano R."/>
            <person name="Spunde A."/>
            <person name="Suetsugu N."/>
            <person name="Sugano S."/>
            <person name="Sugiyama A."/>
            <person name="Sun R."/>
            <person name="Suzuki Y."/>
            <person name="Takenaka M."/>
            <person name="Takezawa D."/>
            <person name="Tomogane H."/>
            <person name="Tsuzuki M."/>
            <person name="Ueda T."/>
            <person name="Umeda M."/>
            <person name="Ward J.M."/>
            <person name="Watanabe Y."/>
            <person name="Yazaki K."/>
            <person name="Yokoyama R."/>
            <person name="Yoshitake Y."/>
            <person name="Yotsui I."/>
            <person name="Zachgo S."/>
            <person name="Schmutz J."/>
        </authorList>
    </citation>
    <scope>NUCLEOTIDE SEQUENCE [LARGE SCALE GENOMIC DNA]</scope>
    <source>
        <strain evidence="2">Tak-1</strain>
    </source>
</reference>
<dbReference type="EMBL" id="KZ772683">
    <property type="protein sequence ID" value="PTQ46335.1"/>
    <property type="molecule type" value="Genomic_DNA"/>
</dbReference>